<dbReference type="InterPro" id="IPR040727">
    <property type="entry name" value="NAPRTase_N"/>
</dbReference>
<feature type="domain" description="Nicotinate/nicotinamide phosphoribosyltransferase" evidence="10">
    <location>
        <begin position="158"/>
        <end position="329"/>
    </location>
</feature>
<comment type="caution">
    <text evidence="14">The sequence shown here is derived from an EMBL/GenBank/DDBJ whole genome shotgun (WGS) entry which is preliminary data.</text>
</comment>
<comment type="pathway">
    <text evidence="1 9">Cofactor biosynthesis; NAD(+) biosynthesis; nicotinate D-ribonucleotide from nicotinate: step 1/1.</text>
</comment>
<evidence type="ECO:0000259" key="10">
    <source>
        <dbReference type="Pfam" id="PF04095"/>
    </source>
</evidence>
<dbReference type="Proteomes" id="UP000184089">
    <property type="component" value="Unassembled WGS sequence"/>
</dbReference>
<evidence type="ECO:0000313" key="13">
    <source>
        <dbReference type="EMBL" id="MZL68575.1"/>
    </source>
</evidence>
<dbReference type="NCBIfam" id="NF006695">
    <property type="entry name" value="PRK09243.1-2"/>
    <property type="match status" value="1"/>
</dbReference>
<reference evidence="15" key="1">
    <citation type="submission" date="2016-11" db="EMBL/GenBank/DDBJ databases">
        <authorList>
            <person name="Jaros S."/>
            <person name="Januszkiewicz K."/>
            <person name="Wedrychowicz H."/>
        </authorList>
    </citation>
    <scope>NUCLEOTIDE SEQUENCE [LARGE SCALE GENOMIC DNA]</scope>
    <source>
        <strain evidence="15">DSM 4029</strain>
    </source>
</reference>
<evidence type="ECO:0000256" key="7">
    <source>
        <dbReference type="ARBA" id="ARBA00022679"/>
    </source>
</evidence>
<comment type="PTM">
    <text evidence="9">Transiently phosphorylated on a His residue during the reaction cycle. Phosphorylation strongly increases the affinity for substrates and increases the rate of nicotinate D-ribonucleotide production. Dephosphorylation regenerates the low-affinity form of the enzyme, leading to product release.</text>
</comment>
<dbReference type="Proteomes" id="UP000474718">
    <property type="component" value="Unassembled WGS sequence"/>
</dbReference>
<dbReference type="GO" id="GO:0047280">
    <property type="term" value="F:nicotinamide phosphoribosyltransferase activity"/>
    <property type="evidence" value="ECO:0007669"/>
    <property type="project" value="UniProtKB-ARBA"/>
</dbReference>
<sequence length="485" mass="54862">MGLDLQNERNLTMLTDFYELTMSNGYLESGMDDKIGVFDMFFRKIPDGGGYAIFAGLEQLVEYMNNLRFTQEDVDYLRGKHIFSEAFLDYLLHFRFTCDVWAAKEGEPVFPGEPVVIVRGPVIQAQLVETMVLLTVNHQSLLATKANRVVRAAAGRPVMEFGSRRAQSYDGAILGARAAYIGGCAATACTIADRDYHIPATGTMAHSWVQMFDSEYEAFKTYAEIYPDSCTLLVDTYNVIKSGIPNAIKVFNEVVIPRGYRPAGIRIDSGDIAYLSKKARKMLDEAGLTDCKIVASNSLDEYIIRDLITQGAKVDSFGVGENLITSKSDPVFGGVYKLVAIQEGEHYIPKIKISETVEKITNPGFKQVWRFFDKDTHQAIADYVTEFGEEVDTSKPITIFDPNATWKKQTLENVYAVPVLEQVFAEGRSLYTPLSLQQLQNYCLEQVDHLWEEVKRFENPHRYYVDLSPSLWRMKRDLLEKVNTF</sequence>
<comment type="similarity">
    <text evidence="2 9">Belongs to the NAPRTase family.</text>
</comment>
<dbReference type="PIRSF" id="PIRSF000484">
    <property type="entry name" value="NAPRT"/>
    <property type="match status" value="1"/>
</dbReference>
<reference evidence="14" key="2">
    <citation type="submission" date="2016-11" db="EMBL/GenBank/DDBJ databases">
        <authorList>
            <person name="Varghese N."/>
            <person name="Submissions S."/>
        </authorList>
    </citation>
    <scope>NUCLEOTIDE SEQUENCE</scope>
    <source>
        <strain evidence="14">DSM 4029</strain>
    </source>
</reference>
<dbReference type="InterPro" id="IPR006405">
    <property type="entry name" value="Nic_PRibTrfase_pncB"/>
</dbReference>
<keyword evidence="14" id="KW-0328">Glycosyltransferase</keyword>
<evidence type="ECO:0000259" key="11">
    <source>
        <dbReference type="Pfam" id="PF17767"/>
    </source>
</evidence>
<evidence type="ECO:0000256" key="5">
    <source>
        <dbReference type="ARBA" id="ARBA00022598"/>
    </source>
</evidence>
<gene>
    <name evidence="13" type="ORF">GT747_02135</name>
    <name evidence="14" type="ORF">SAMN05444424_0222</name>
</gene>
<dbReference type="SUPFAM" id="SSF51690">
    <property type="entry name" value="Nicotinate/Quinolinate PRTase C-terminal domain-like"/>
    <property type="match status" value="1"/>
</dbReference>
<feature type="domain" description="Nicotinate phosphoribosyltransferase N-terminal" evidence="11">
    <location>
        <begin position="13"/>
        <end position="137"/>
    </location>
</feature>
<keyword evidence="4" id="KW-0597">Phosphoprotein</keyword>
<evidence type="ECO:0000259" key="12">
    <source>
        <dbReference type="Pfam" id="PF17956"/>
    </source>
</evidence>
<feature type="domain" description="Nicotinate phosphoribosyltransferase C-terminal" evidence="12">
    <location>
        <begin position="366"/>
        <end position="475"/>
    </location>
</feature>
<dbReference type="InterPro" id="IPR013785">
    <property type="entry name" value="Aldolase_TIM"/>
</dbReference>
<dbReference type="NCBIfam" id="NF009131">
    <property type="entry name" value="PRK12484.1"/>
    <property type="match status" value="1"/>
</dbReference>
<dbReference type="GO" id="GO:0005829">
    <property type="term" value="C:cytosol"/>
    <property type="evidence" value="ECO:0007669"/>
    <property type="project" value="TreeGrafter"/>
</dbReference>
<dbReference type="EMBL" id="FQVY01000001">
    <property type="protein sequence ID" value="SHF65684.1"/>
    <property type="molecule type" value="Genomic_DNA"/>
</dbReference>
<evidence type="ECO:0000313" key="15">
    <source>
        <dbReference type="Proteomes" id="UP000184089"/>
    </source>
</evidence>
<evidence type="ECO:0000256" key="2">
    <source>
        <dbReference type="ARBA" id="ARBA00010897"/>
    </source>
</evidence>
<dbReference type="FunFam" id="3.20.20.70:FF:000076">
    <property type="entry name" value="Nicotinate phosphoribosyltransferase"/>
    <property type="match status" value="1"/>
</dbReference>
<dbReference type="InterPro" id="IPR007229">
    <property type="entry name" value="Nic_PRibTrfase-Fam"/>
</dbReference>
<dbReference type="EMBL" id="WWVX01000001">
    <property type="protein sequence ID" value="MZL68575.1"/>
    <property type="molecule type" value="Genomic_DNA"/>
</dbReference>
<keyword evidence="5 9" id="KW-0436">Ligase</keyword>
<evidence type="ECO:0000313" key="16">
    <source>
        <dbReference type="Proteomes" id="UP000474718"/>
    </source>
</evidence>
<dbReference type="GO" id="GO:0004516">
    <property type="term" value="F:nicotinate phosphoribosyltransferase activity"/>
    <property type="evidence" value="ECO:0007669"/>
    <property type="project" value="UniProtKB-UniRule"/>
</dbReference>
<dbReference type="InterPro" id="IPR041525">
    <property type="entry name" value="N/Namide_PRibTrfase"/>
</dbReference>
<dbReference type="CDD" id="cd01570">
    <property type="entry name" value="NAPRTase_A"/>
    <property type="match status" value="1"/>
</dbReference>
<dbReference type="Pfam" id="PF17767">
    <property type="entry name" value="NAPRTase_N"/>
    <property type="match status" value="1"/>
</dbReference>
<dbReference type="SUPFAM" id="SSF54675">
    <property type="entry name" value="Nicotinate/Quinolinate PRTase N-terminal domain-like"/>
    <property type="match status" value="1"/>
</dbReference>
<reference evidence="13 16" key="3">
    <citation type="journal article" date="2019" name="Nat. Med.">
        <title>A library of human gut bacterial isolates paired with longitudinal multiomics data enables mechanistic microbiome research.</title>
        <authorList>
            <person name="Poyet M."/>
            <person name="Groussin M."/>
            <person name="Gibbons S.M."/>
            <person name="Avila-Pacheco J."/>
            <person name="Jiang X."/>
            <person name="Kearney S.M."/>
            <person name="Perrotta A.R."/>
            <person name="Berdy B."/>
            <person name="Zhao S."/>
            <person name="Lieberman T.D."/>
            <person name="Swanson P.K."/>
            <person name="Smith M."/>
            <person name="Roesemann S."/>
            <person name="Alexander J.E."/>
            <person name="Rich S.A."/>
            <person name="Livny J."/>
            <person name="Vlamakis H."/>
            <person name="Clish C."/>
            <person name="Bullock K."/>
            <person name="Deik A."/>
            <person name="Scott J."/>
            <person name="Pierce K.A."/>
            <person name="Xavier R.J."/>
            <person name="Alm E.J."/>
        </authorList>
    </citation>
    <scope>NUCLEOTIDE SEQUENCE [LARGE SCALE GENOMIC DNA]</scope>
    <source>
        <strain evidence="13 16">BIOML-A2</strain>
    </source>
</reference>
<evidence type="ECO:0000256" key="8">
    <source>
        <dbReference type="ARBA" id="ARBA00048668"/>
    </source>
</evidence>
<keyword evidence="6 9" id="KW-0662">Pyridine nucleotide biosynthesis</keyword>
<dbReference type="Pfam" id="PF17956">
    <property type="entry name" value="NAPRTase_C"/>
    <property type="match status" value="1"/>
</dbReference>
<accession>A0AAQ1RUQ2</accession>
<dbReference type="InterPro" id="IPR036068">
    <property type="entry name" value="Nicotinate_pribotase-like_C"/>
</dbReference>
<dbReference type="PANTHER" id="PTHR11098:SF1">
    <property type="entry name" value="NICOTINATE PHOSPHORIBOSYLTRANSFERASE"/>
    <property type="match status" value="1"/>
</dbReference>
<keyword evidence="16" id="KW-1185">Reference proteome</keyword>
<evidence type="ECO:0000256" key="4">
    <source>
        <dbReference type="ARBA" id="ARBA00022553"/>
    </source>
</evidence>
<dbReference type="Gene3D" id="3.20.140.10">
    <property type="entry name" value="nicotinate phosphoribosyltransferase"/>
    <property type="match status" value="1"/>
</dbReference>
<dbReference type="InterPro" id="IPR041619">
    <property type="entry name" value="NAPRTase_C"/>
</dbReference>
<protein>
    <recommendedName>
        <fullName evidence="3 9">Nicotinate phosphoribosyltransferase</fullName>
        <ecNumber evidence="3 9">6.3.4.21</ecNumber>
    </recommendedName>
</protein>
<dbReference type="EC" id="6.3.4.21" evidence="3 9"/>
<organism evidence="14 15">
    <name type="scientific">Bittarella massiliensis</name>
    <name type="common">ex Durand et al. 2017</name>
    <dbReference type="NCBI Taxonomy" id="1720313"/>
    <lineage>
        <taxon>Bacteria</taxon>
        <taxon>Bacillati</taxon>
        <taxon>Bacillota</taxon>
        <taxon>Clostridia</taxon>
        <taxon>Eubacteriales</taxon>
        <taxon>Oscillospiraceae</taxon>
        <taxon>Bittarella (ex Durand et al. 2017)</taxon>
    </lineage>
</organism>
<dbReference type="AlphaFoldDB" id="A0AAQ1RUQ2"/>
<comment type="function">
    <text evidence="9">Catalyzes the first step in the biosynthesis of NAD from nicotinic acid, the ATP-dependent synthesis of beta-nicotinate D-ribonucleotide from nicotinate and 5-phospho-D-ribose 1-phosphate.</text>
</comment>
<evidence type="ECO:0000256" key="3">
    <source>
        <dbReference type="ARBA" id="ARBA00013236"/>
    </source>
</evidence>
<evidence type="ECO:0000256" key="9">
    <source>
        <dbReference type="RuleBase" id="RU365100"/>
    </source>
</evidence>
<dbReference type="Gene3D" id="3.20.20.70">
    <property type="entry name" value="Aldolase class I"/>
    <property type="match status" value="1"/>
</dbReference>
<dbReference type="GO" id="GO:0034355">
    <property type="term" value="P:NAD+ biosynthetic process via the salvage pathway"/>
    <property type="evidence" value="ECO:0007669"/>
    <property type="project" value="UniProtKB-ARBA"/>
</dbReference>
<keyword evidence="7 9" id="KW-0808">Transferase</keyword>
<dbReference type="Pfam" id="PF04095">
    <property type="entry name" value="NAPRTase"/>
    <property type="match status" value="1"/>
</dbReference>
<evidence type="ECO:0000256" key="1">
    <source>
        <dbReference type="ARBA" id="ARBA00004952"/>
    </source>
</evidence>
<evidence type="ECO:0000313" key="14">
    <source>
        <dbReference type="EMBL" id="SHF65684.1"/>
    </source>
</evidence>
<proteinExistence type="inferred from homology"/>
<evidence type="ECO:0000256" key="6">
    <source>
        <dbReference type="ARBA" id="ARBA00022642"/>
    </source>
</evidence>
<dbReference type="NCBIfam" id="TIGR01513">
    <property type="entry name" value="NAPRTase_put"/>
    <property type="match status" value="1"/>
</dbReference>
<comment type="catalytic activity">
    <reaction evidence="8 9">
        <text>5-phospho-alpha-D-ribose 1-diphosphate + nicotinate + ATP + H2O = nicotinate beta-D-ribonucleotide + ADP + phosphate + diphosphate</text>
        <dbReference type="Rhea" id="RHEA:36163"/>
        <dbReference type="ChEBI" id="CHEBI:15377"/>
        <dbReference type="ChEBI" id="CHEBI:30616"/>
        <dbReference type="ChEBI" id="CHEBI:32544"/>
        <dbReference type="ChEBI" id="CHEBI:33019"/>
        <dbReference type="ChEBI" id="CHEBI:43474"/>
        <dbReference type="ChEBI" id="CHEBI:57502"/>
        <dbReference type="ChEBI" id="CHEBI:58017"/>
        <dbReference type="ChEBI" id="CHEBI:456216"/>
        <dbReference type="EC" id="6.3.4.21"/>
    </reaction>
</comment>
<dbReference type="PANTHER" id="PTHR11098">
    <property type="entry name" value="NICOTINATE PHOSPHORIBOSYLTRANSFERASE"/>
    <property type="match status" value="1"/>
</dbReference>
<dbReference type="RefSeq" id="WP_021659372.1">
    <property type="nucleotide sequence ID" value="NZ_FQVY01000001.1"/>
</dbReference>
<name>A0AAQ1RUQ2_9FIRM</name>